<evidence type="ECO:0000256" key="1">
    <source>
        <dbReference type="SAM" id="Coils"/>
    </source>
</evidence>
<protein>
    <submittedName>
        <fullName evidence="4">Fibrous sheath interacting protein 2</fullName>
    </submittedName>
</protein>
<feature type="compositionally biased region" description="Basic and acidic residues" evidence="2">
    <location>
        <begin position="861"/>
        <end position="870"/>
    </location>
</feature>
<feature type="compositionally biased region" description="Basic and acidic residues" evidence="2">
    <location>
        <begin position="1212"/>
        <end position="1226"/>
    </location>
</feature>
<feature type="coiled-coil region" evidence="1">
    <location>
        <begin position="135"/>
        <end position="164"/>
    </location>
</feature>
<feature type="compositionally biased region" description="Polar residues" evidence="2">
    <location>
        <begin position="235"/>
        <end position="253"/>
    </location>
</feature>
<feature type="region of interest" description="Disordered" evidence="2">
    <location>
        <begin position="1439"/>
        <end position="1465"/>
    </location>
</feature>
<feature type="coiled-coil region" evidence="1">
    <location>
        <begin position="5028"/>
        <end position="5055"/>
    </location>
</feature>
<feature type="compositionally biased region" description="Polar residues" evidence="2">
    <location>
        <begin position="5556"/>
        <end position="5568"/>
    </location>
</feature>
<proteinExistence type="predicted"/>
<feature type="region of interest" description="Disordered" evidence="2">
    <location>
        <begin position="2446"/>
        <end position="2495"/>
    </location>
</feature>
<feature type="compositionally biased region" description="Polar residues" evidence="2">
    <location>
        <begin position="6502"/>
        <end position="6511"/>
    </location>
</feature>
<keyword evidence="5" id="KW-1185">Reference proteome</keyword>
<feature type="compositionally biased region" description="Polar residues" evidence="2">
    <location>
        <begin position="291"/>
        <end position="309"/>
    </location>
</feature>
<feature type="domain" description="Fibrous sheath-interacting protein 2 C-terminal" evidence="3">
    <location>
        <begin position="5774"/>
        <end position="6493"/>
    </location>
</feature>
<feature type="compositionally biased region" description="Low complexity" evidence="2">
    <location>
        <begin position="5395"/>
        <end position="5405"/>
    </location>
</feature>
<comment type="caution">
    <text evidence="4">The sequence shown here is derived from an EMBL/GenBank/DDBJ whole genome shotgun (WGS) entry which is preliminary data.</text>
</comment>
<feature type="compositionally biased region" description="Polar residues" evidence="2">
    <location>
        <begin position="6552"/>
        <end position="6561"/>
    </location>
</feature>
<evidence type="ECO:0000259" key="3">
    <source>
        <dbReference type="Pfam" id="PF15783"/>
    </source>
</evidence>
<dbReference type="PANTHER" id="PTHR21856">
    <property type="entry name" value="FIBROUS SHEATH-INTERACTING PROTEIN 2"/>
    <property type="match status" value="1"/>
</dbReference>
<organism evidence="4 5">
    <name type="scientific">Myotis myotis</name>
    <name type="common">Greater mouse-eared bat</name>
    <name type="synonym">Vespertilio myotis</name>
    <dbReference type="NCBI Taxonomy" id="51298"/>
    <lineage>
        <taxon>Eukaryota</taxon>
        <taxon>Metazoa</taxon>
        <taxon>Chordata</taxon>
        <taxon>Craniata</taxon>
        <taxon>Vertebrata</taxon>
        <taxon>Euteleostomi</taxon>
        <taxon>Mammalia</taxon>
        <taxon>Eutheria</taxon>
        <taxon>Laurasiatheria</taxon>
        <taxon>Chiroptera</taxon>
        <taxon>Yangochiroptera</taxon>
        <taxon>Vespertilionidae</taxon>
        <taxon>Myotis</taxon>
    </lineage>
</organism>
<feature type="region of interest" description="Disordered" evidence="2">
    <location>
        <begin position="5556"/>
        <end position="5642"/>
    </location>
</feature>
<feature type="compositionally biased region" description="Basic and acidic residues" evidence="2">
    <location>
        <begin position="765"/>
        <end position="775"/>
    </location>
</feature>
<dbReference type="PANTHER" id="PTHR21856:SF7">
    <property type="entry name" value="FIBROUS SHEATH-INTERACTING PROTEIN 2"/>
    <property type="match status" value="1"/>
</dbReference>
<feature type="region of interest" description="Disordered" evidence="2">
    <location>
        <begin position="1013"/>
        <end position="1032"/>
    </location>
</feature>
<evidence type="ECO:0000256" key="2">
    <source>
        <dbReference type="SAM" id="MobiDB-lite"/>
    </source>
</evidence>
<accession>A0A7J7WH70</accession>
<dbReference type="Proteomes" id="UP000527355">
    <property type="component" value="Unassembled WGS sequence"/>
</dbReference>
<evidence type="ECO:0000313" key="5">
    <source>
        <dbReference type="Proteomes" id="UP000527355"/>
    </source>
</evidence>
<feature type="domain" description="Fibrous sheath-interacting protein 2 C-terminal" evidence="3">
    <location>
        <begin position="3925"/>
        <end position="4460"/>
    </location>
</feature>
<feature type="compositionally biased region" description="Low complexity" evidence="2">
    <location>
        <begin position="6562"/>
        <end position="6571"/>
    </location>
</feature>
<feature type="region of interest" description="Disordered" evidence="2">
    <location>
        <begin position="5325"/>
        <end position="5351"/>
    </location>
</feature>
<feature type="region of interest" description="Disordered" evidence="2">
    <location>
        <begin position="5715"/>
        <end position="5759"/>
    </location>
</feature>
<gene>
    <name evidence="4" type="ORF">mMyoMyo1_005344</name>
</gene>
<feature type="region of interest" description="Disordered" evidence="2">
    <location>
        <begin position="221"/>
        <end position="310"/>
    </location>
</feature>
<feature type="region of interest" description="Disordered" evidence="2">
    <location>
        <begin position="1083"/>
        <end position="1108"/>
    </location>
</feature>
<feature type="compositionally biased region" description="Basic and acidic residues" evidence="2">
    <location>
        <begin position="5339"/>
        <end position="5348"/>
    </location>
</feature>
<dbReference type="Pfam" id="PF15783">
    <property type="entry name" value="FSIP2"/>
    <property type="match status" value="4"/>
</dbReference>
<sequence>MELYFSSCSKAARATSTRTAASSLGDEKMLTRQVNQLQDNNQLPGRPEVTQFQNWMLMDRVPSFRDQERLIRHRYLDMINRELEYRERRAEEQRRLWMDREDRRHWDHMRRKLGLRRKIEEEWKTKEMLLLTRIVEDVKREARIEEQRRRNREENDRKKQVLLEKKMAYHLQKMQQNGLRREDTGKNTPDYRGQEGACSESYIPMRKKKASEDIKTIYTVGDQKPHKGGYEQTIGDRQSPSTSKNITRNSSNPAMFRDNSTEQKKDGLLTKKSSITNGKGAAYTSAPDTLLSAQNSPTRNFHKSSQSYLGPTKKDINAAWNKRQNRRASYGYDAGLQDPDPVPNAFPPQFFTDIRQNHLQKKVTSDELNSILQNIMAWVVATVTSILYPAITRYEERLQSQVYPRGAESTLSSESSSFCSTCSEGFAYGSYTTATTKTFPGEPRAFAVDIAVRHPPTPLEPLSAHVERTVVEKTYHTEGPPSAHIERTVVEKTYHAEGPPSAHVERTVVEKTYSTDGPPVTTTLTYKTATGVYVRPKLRSCKSDSHLLAFIQGGAQKSKDATTETDGLEGPLLPKQKARAEIKNLEKIFVNFKCHLKGETELILESVFQEIMSDLTQAIPAISSVTAEVFIEPSEPELGDVLSNVDISSVASEIVENMLETLQSAVEKKCVEMFSQEDWPADMTPSFLPIGEGPRPPSWRPPSAPLPQPGEPMCDVAEDMVQDILKKLMALASGKQDEPPHLASVAKPPSQQRMPGPVGTSLQRADAKRGGPEPDRANFLVKEEIQSLISSIFAQSSLVGYIEEAISTILGYVQTELNNERLVASEETVVFLRLLDDIFTQLHQEPVKAEAPKGRRPRPRHPPDTEEKYRLAGTTLASGSRPRKPLPPINVPGMVLYSDDDSEEIDRIVENALDSSLRNEKARSQEQDPECWFTGRSARLDRNSKLPPRPASLRSKVVFCEGSKTEGSSVHKKEVLKGKICSNKDTLTFSQDQRHQIQEASANVIKGILTEMLKEQPPPPRPSGRRAGKDTTVLLSGKPRGLPAQGQWDQLFSVGEVNTVAQDITEAVINILHEALNRIPGTPKSSILPARRQTPLGRSHTPDVAKEAPHKKPLKIWFDSEKKVKYLSSLDVGPGTPSPFGSETCEPKAVDDISEDIIDTVFKKLKGLIYPKLQVGSTPPCTEPSSLHHQLSAYTTKVVGIVLQAIQNELELDQKSQSPREADDSKPLPGREFSADTDDADLNKDIKASPLLTCICEMLSSAHSDRSSVSLPPKEPRPSVACGPDGVGKPSMLPSRQEKQAFYQYLATPCAIHSDPRGKDLKDKGKLQVLDSIGETLYEMLCKLLGARPEGQPPREKTSENRGVATKLQPNLQLLSQTILDGILAKLCRVDADTSCAGSGMTAASECPDIDNLSFKSIIEEMAKCTDIISGIVSRMLRESNREETDRDAKTAAPGPCKTGSTRETHPNRLTAMATDILNGVFAKLEGFASGNLGALDPISKGHKTRAQVDLQCEGASEAVDACEELLRSALYMHAKKASGTILKAIQTELGGSPGDLRASAKSPSPEKQLLKNVINLILDVVSSDVLDDTESEERTMESCGYRPTYGNFLPGGAEPDPCLEDDAPAEKEFGAEGTLPRGETQPGSLKQWVLERTLNKIEGKLKEPQKSPIVPIIRNILNEIFQGALVNQLNVLSLSCPPLGGAPHDVDGEPLAPTWVPFIDQRTGPLVSEADVTIVVGDVVTTVLHKLYAAAMTQRNAGENRYKTITFSANVSFHVPACAEQSSVTVLDGNPCPVPPRLNAKGNVAEDIIQEILTNLETFATYKVKSLFCPQIKFTVPVAFPVQQGKSILSKALSAKGLYPDDGFSPCSVDHFLEKTNSCQLSLNKLNTHATEVARKILQGIKHELDKERESPFLTHNIVVSEGIASQIVNTVLEIVSSKGKFDKHDSDEELHSGLQEGVIERMFNRTEYRKGLQFQIQDVMEGILCDIYEKTLHQNNLAFATPTPRGLAAGLSMEGDNAIVPPLPVPKSDVMLISNDIVDLVLHNLSSAVTFGTKPEHAPPARLPLPSCDVFPQIGCQLPPLTGSQSGGDTERFSSSNHVRPAYAVASQITVVGREDPTRPAPDPCEENAHFITKTIVNQLESFATKRIDSLITLASQPTEKSFASPGLEPGEPEDGVFREPSQRASNVNVLKLSTETALSHKLADPAFLSYGQKRGSTSHLSQASLKEYADVIASVILKLIKNDLDLEIQRAYLYPNNISFQENVIVSEIVNNTLKVLNAKRSVNEVQFYAKDHPGAFAPLAVPKEMLLGQRELDQNTKLSLFSRYPFEQNQRTVGKESQSVVLEEIFMRHGDSKHKERAALLAPVREVLRKVHQQVTKSKGHLPPFNETPQVASNSKARTSDVAHRNFVQSHINGVANDIVESVLGEMYAVVVTSLRESHQKEAVEDNGPFPQPPSCVGEAKQAGRGSNSTGYVTPQAYPSPGDPNTPLFESSFQQHSPLQVGKELVQTVLDKITHFASVYLEEAPERCADELQPQRLQSLKVNLKGSLQPGFKTSVKAKAKVTSLPNLKTKLPLGPGGAKARSKTKVGPGERTLRSSQSKTCLGLPHTLTAGDAKGTRGARLPAADLRAHATHVTSMILEATVTEFEKATQTRAMVSAKALPFDQIGAANRIVRAVLQGVCAPGTHSLAAPSTFSAPADLQPSPGRPGAGGFAETQACFYLENVSSQLEQIFPKDGIFKRMFDKWQAEANDMESEKCNLLVVAENVLTVISMKSKELEYYLSLLNLTYPEDWESRLHNRLKGTSVRAEATKAQINMFSREIVEMLLEKLQLCFLSQMPTPDSKETPASRKVHAAQSKHGLPAKDVLSGAPIYYMDAKDHMSLGSTKQVVLDIVERVLGMLEAFVDLQFKHTCMYEFSEIVKMPVENLFPAQQRLLSKKMLPKLQSLKKLADDCRSSAMISKENVQNVFLQVHSFHSELLTCAVTITSDMLGVLKDKLDKEIGQAEPPGSTLQENVAASEIIGALMDQCTHVSESLIKNLPSLFPGVENTYIVNHLAFTTDMKIPKSKEVHFGNGPPPRVSIPGLVFDPEDDTKKRCRGPPNVPSYARAPGEGPVRSSEPRGRPDSGNAPSSSRNKVPGHGPREWSCDQATPEGSILQKLANRVTESTEEALKQGLSFIEMRKAKNPKVFHYGTPKPVGGPNQTQTTVSPLKICLAAENIVNTVLSSYGFPSQPPINESTETMKPFFISTPSPAGQKEEKKSVFATWGDRTRCVPRGRSKNPEASRGDFSLLQKWEKSDPKVKTVKEFEVIAFADHELGPNEINLVARHVTTCVVTYFQNFKTRVSSEKMSIVSALSKKTYESEQRLRSIYNDSSLCQLCEHLTESVICHLISRISDGIRGGRESAKAWESQNSGCNKIISIDSQVFENRSISIGELALSISEIITKILCNSNIIEPDIEQQMFSLKTKYIYCPGVTATDFDHIFQDLLIGVIHVLSKVIGITHHLESNGRSKPLSMLRSNSVSMGNKTNTMKRQISCRNWESSTHPNEQPIQNEKLNYLAYKLDSIISSLKTRESKEVVNKVFNIVLDLFLPDERRGEAMDSYEKARKSLSSSSNNLGLTPKSVFLLNVVCEKLIRTLLEKCTNTAFLDHGPLSDEMSAEECQLLKMLQSVEDEGFGDCKGAMGCEQSQGDYMSDLLENLAEMDTDVSSSDTMLTLVSHTLVKSLMDKLCHNIELPHSSPSASQHLKGRTQERQSGLIKAKGPELAGFGQGKGSAGFTSCDSRALTGSLNLSSMVRSKTQSPFGRKCSVSSSSVTPRRRQETAIHSKLHLGSRSTGVYSATFLEEIISELFFDLSTSLWGKNESIPEAQLSEMNTLLVNNVVREFARAHIAVLRNVEERLCFPPVQKERVRRVVDSVYPDVLQKYQLKVTCGVNLAHDNNSLAGQIANGILLEIVDYQLPPCFREKLSPNSCCPLEAEIILQKLQRTLRECASRSRSAGGYSTRVSHSFLEDIIRRLLAQLTAPPSKASSLGRKEFMSSDFSEMSNCIINKVLSAISKHKIWLTICDNPQLCAGKNTQKMVDSVYRNIMQMPDSLVSIQNSLVSRSPVMVDRIASFIIQEIIENHLQPFLCEEGLHRPNTPLDAVSNMVKRVLSEVTESHRPKRPSPSGVPPDTFIGEIVARLVSKIFSSKQNTDNELENMTQKIVNSITTHFDKATTHVLSGGKEGVCPSVGTDIVDELVSSVYRNVLQQHRLDPEANKESEDSETFVENITNLTVAAISDYLLHPLFSGDLSSSCSISTAENIIQDIISNISKPTTPSPSLSPYNTLLPYTFLEDMIRVLLSRIFSSASDFVPNTGTLKDRSRVNFNKIASNIISDIRMKISQHDIQFSKDDEETKFVYSEDDVQHLVDSVFENILQNSESQESVEQNIKGSNDALIDRIAGFIIKHICQQHLQPFVDQKALPSPTDTHPDGEWRPWPPANVYSAAFLEDVIFGVLRKIFHRVLGIVQTKSARDSEDELLDKAGKLIHLIAEELSRAPVRILENAEEQCRLPPVESDVLNNVVDMVFSKVLQEYEMDILPDYDFLNDTKTLAARVTKSILAHTFDFQIHPKLIGKLRFKSYAKLNVDVLIKRVQGYITKSRFQRQASTIYTTMLSHTHLEKVVTQLISQVSPLASSAECKGTSKSELSDNVIRLINEIMSIISKHAICIVKHGSEKQSMISEKDIQSMVGSIYADLSHSKLYQSLTKDKKGISKMPVSKIASFIIKEIFNHHLQSFLPGDKTCLSAAVDHVDKQRAADSQQGNLAFVVNSAAFLEEVIAELLCKLLYAFSHNVLAAEHPDIVKVKITDIVTTLVKSIVLEFTTSEIVVSNYFDNDMCSSARYKEMVQKTTNLVYEKILGEYKSLIQVYKVMQSDTTSFGRKIYHLLLEEIYDHQMQSLVSGELVSSSCSSLQTENIIRNVLNVITKAGPASPCVTVLPRALLEDIIYKLIASIFPPTHTEGELREEGASPDDEFVAAASKLTDEIIKEITEHEIRLARAEENADSTQLDMIENLVDSICNNILKKSEFQAEVQRDADKKAGSFLSKVASFVMKEIMDHHLRPFLQGDGGSALTKPGKEKTQTSLYSATFLEDVVVDLVRKFSSLLSITEEPKKKGMSETELVGLAIKFANSLIGEFRKSEIKVLPNAEEVFAFPPIDKETVDKISNFVYDQFIGKYDSGDMQKDDKGHVLIETIAALAQKAISAFKIQPLFSGDWSSTFFSFLNPDHITQRVQHLPQKTTAPSSTGLKGNQLTFSEQSYKYTSPTSVRKHVLGTLELDKGTASRKKSVQSEEAPVKKGETQEQKVTSLTRTMKCNLLNLLPGAAAGVATKKKENENKMTISIKNYTENVSTVTSPTTSVKSKDSQKSDLKGARKNNDTEKKSKLVSTDEKKQRNEAYTQTPGAPGETERKEKMVGPDLDTNKQKIDKTRGNALRKEDEPCPLPLTPKVTNAATNTEDTLTLKPNTEWRKSTLPLVDINKQYAGYERVQNITENIYDNILETCFAPESDYSSFQRTPSDTVHVTQEVRKDSAQSVSIKDLPLSVDKDLPAPEKEEEKDNEKAREKEKQQEGGKEKVGVKEIKNEPRKPHSAQCPLKSKPGIFPAKLLEDVIIEMVNKLIFCASPEAQTSDRRQNVSDGQHQADLYDTAMKLIDSLLKELSKAQIKVFRPEKEGPLVPPGGKGSSVPKGPPEQKEPTADGASPPTKKAAGAEMSQTQKVIKEIPLNKVSFLERIPAIDKTLVNKVVHSSVCNILKEYRSQDSLCQNIKSNGGNLARKLTRTVINEIFRQQLNLEPSDEVPSWACLPLECKDVVKKVQKVVRTASKECQTFSPYAILLPREFLQNVISALFQKVFSVAPKTKAVASEGRWLTELDFLKMKLLGTIMTEISKDKDVTIQYVQSLHPNDDEVIQLVALSIYENLLSQFGSKEIIRNCVASGCRILSETIVELVLREVSGNQLQSYFSGELTPCQCAEVDSIIENILKDVIRNTDTPRPQSAPAHRLPYNVIEEIAVQFLSKLLSVFPTVDKKRNKSLETEMQNIMSKILTSLQEFISKSKIKLIPPAKALATVPLSDNETIKKVVNSVYTRVLKHSGSHVSIFKDLMGKSNVLSDIIGFLMVKEISNSKFQPQGEEEVSSSELVLEAVKIMEKVVKIVELKSQDRSSSKKGSMLDVTCLEEALALFLAKLVKLPSESSKDAKNLSRPELNRIASQLTKSVSAEISKSNISLVAADPEGQLLNPESVEMISQIIDSIYSNVLIQSGTYKDLHYDIKGTNRVFPQKVANLIIDGVSSVSLDTDTDCPKAPHADHFGDLDVNRIVQKAQEHAFKMNPDMKTGAPDPNTWGEETQIKIVPHIGNKPIKIDPGILSQHLAVISVKTEPLEKLQMECLRNTGHSIAEVRRASMQGRSYSSTDTSNEEKLKKERRTSLNRTGRLDMRPLEKGDRESTEPIHHLIHRIMSTSSYNQEDLGSPASETKDCAPDPPAKVSDEATRPRASKQGSKMLARVTSVLSKVFSRTSSSASKAASSPPQAER</sequence>
<dbReference type="VEuPathDB" id="HostDB:GeneID_118661451"/>
<reference evidence="4 5" key="1">
    <citation type="journal article" date="2020" name="Nature">
        <title>Six reference-quality genomes reveal evolution of bat adaptations.</title>
        <authorList>
            <person name="Jebb D."/>
            <person name="Huang Z."/>
            <person name="Pippel M."/>
            <person name="Hughes G.M."/>
            <person name="Lavrichenko K."/>
            <person name="Devanna P."/>
            <person name="Winkler S."/>
            <person name="Jermiin L.S."/>
            <person name="Skirmuntt E.C."/>
            <person name="Katzourakis A."/>
            <person name="Burkitt-Gray L."/>
            <person name="Ray D.A."/>
            <person name="Sullivan K.A.M."/>
            <person name="Roscito J.G."/>
            <person name="Kirilenko B.M."/>
            <person name="Davalos L.M."/>
            <person name="Corthals A.P."/>
            <person name="Power M.L."/>
            <person name="Jones G."/>
            <person name="Ransome R.D."/>
            <person name="Dechmann D.K.N."/>
            <person name="Locatelli A.G."/>
            <person name="Puechmaille S.J."/>
            <person name="Fedrigo O."/>
            <person name="Jarvis E.D."/>
            <person name="Hiller M."/>
            <person name="Vernes S.C."/>
            <person name="Myers E.W."/>
            <person name="Teeling E.C."/>
        </authorList>
    </citation>
    <scope>NUCLEOTIDE SEQUENCE [LARGE SCALE GENOMIC DNA]</scope>
    <source>
        <strain evidence="4">MMyoMyo1</strain>
        <tissue evidence="4">Flight muscle</tissue>
    </source>
</reference>
<dbReference type="GO" id="GO:0005739">
    <property type="term" value="C:mitochondrion"/>
    <property type="evidence" value="ECO:0007669"/>
    <property type="project" value="TreeGrafter"/>
</dbReference>
<name>A0A7J7WH70_MYOMY</name>
<feature type="region of interest" description="Disordered" evidence="2">
    <location>
        <begin position="734"/>
        <end position="775"/>
    </location>
</feature>
<feature type="compositionally biased region" description="Basic and acidic residues" evidence="2">
    <location>
        <begin position="6476"/>
        <end position="6495"/>
    </location>
</feature>
<feature type="region of interest" description="Disordered" evidence="2">
    <location>
        <begin position="3741"/>
        <end position="3769"/>
    </location>
</feature>
<feature type="region of interest" description="Disordered" evidence="2">
    <location>
        <begin position="3805"/>
        <end position="3824"/>
    </location>
</feature>
<feature type="region of interest" description="Disordered" evidence="2">
    <location>
        <begin position="5395"/>
        <end position="5495"/>
    </location>
</feature>
<feature type="compositionally biased region" description="Basic and acidic residues" evidence="2">
    <location>
        <begin position="5589"/>
        <end position="5632"/>
    </location>
</feature>
<feature type="region of interest" description="Disordered" evidence="2">
    <location>
        <begin position="2572"/>
        <end position="2603"/>
    </location>
</feature>
<feature type="region of interest" description="Disordered" evidence="2">
    <location>
        <begin position="1212"/>
        <end position="1240"/>
    </location>
</feature>
<feature type="domain" description="Fibrous sheath-interacting protein 2 C-terminal" evidence="3">
    <location>
        <begin position="4556"/>
        <end position="5104"/>
    </location>
</feature>
<feature type="compositionally biased region" description="Basic and acidic residues" evidence="2">
    <location>
        <begin position="259"/>
        <end position="269"/>
    </location>
</feature>
<dbReference type="InterPro" id="IPR031554">
    <property type="entry name" value="FSIP2_C"/>
</dbReference>
<feature type="compositionally biased region" description="Basic and acidic residues" evidence="2">
    <location>
        <begin position="1439"/>
        <end position="1450"/>
    </location>
</feature>
<dbReference type="InterPro" id="IPR038891">
    <property type="entry name" value="FSIP2"/>
</dbReference>
<dbReference type="EMBL" id="JABWUV010000008">
    <property type="protein sequence ID" value="KAF6336568.1"/>
    <property type="molecule type" value="Genomic_DNA"/>
</dbReference>
<feature type="region of interest" description="Disordered" evidence="2">
    <location>
        <begin position="6444"/>
        <end position="6577"/>
    </location>
</feature>
<feature type="region of interest" description="Disordered" evidence="2">
    <location>
        <begin position="3072"/>
        <end position="3154"/>
    </location>
</feature>
<feature type="compositionally biased region" description="Polar residues" evidence="2">
    <location>
        <begin position="6449"/>
        <end position="6458"/>
    </location>
</feature>
<feature type="compositionally biased region" description="Basic and acidic residues" evidence="2">
    <location>
        <begin position="5452"/>
        <end position="5484"/>
    </location>
</feature>
<feature type="region of interest" description="Disordered" evidence="2">
    <location>
        <begin position="845"/>
        <end position="891"/>
    </location>
</feature>
<feature type="domain" description="Fibrous sheath-interacting protein 2 C-terminal" evidence="3">
    <location>
        <begin position="5126"/>
        <end position="5264"/>
    </location>
</feature>
<evidence type="ECO:0000313" key="4">
    <source>
        <dbReference type="EMBL" id="KAF6336568.1"/>
    </source>
</evidence>
<feature type="region of interest" description="Disordered" evidence="2">
    <location>
        <begin position="1265"/>
        <end position="1293"/>
    </location>
</feature>
<keyword evidence="1" id="KW-0175">Coiled coil</keyword>
<feature type="region of interest" description="Disordered" evidence="2">
    <location>
        <begin position="2162"/>
        <end position="2181"/>
    </location>
</feature>
<feature type="region of interest" description="Disordered" evidence="2">
    <location>
        <begin position="174"/>
        <end position="196"/>
    </location>
</feature>
<feature type="compositionally biased region" description="Basic and acidic residues" evidence="2">
    <location>
        <begin position="5406"/>
        <end position="5440"/>
    </location>
</feature>